<gene>
    <name evidence="10" type="ORF">GCM10023156_06280</name>
</gene>
<evidence type="ECO:0000256" key="1">
    <source>
        <dbReference type="ARBA" id="ARBA00001913"/>
    </source>
</evidence>
<evidence type="ECO:0000256" key="2">
    <source>
        <dbReference type="ARBA" id="ARBA00008779"/>
    </source>
</evidence>
<proteinExistence type="inferred from homology"/>
<accession>A0ABP8MAS0</accession>
<evidence type="ECO:0000256" key="7">
    <source>
        <dbReference type="SAM" id="MobiDB-lite"/>
    </source>
</evidence>
<dbReference type="InterPro" id="IPR000917">
    <property type="entry name" value="Sulfatase_N"/>
</dbReference>
<protein>
    <submittedName>
        <fullName evidence="10">Sulfatase</fullName>
    </submittedName>
</protein>
<keyword evidence="11" id="KW-1185">Reference proteome</keyword>
<dbReference type="EMBL" id="BAABGA010000009">
    <property type="protein sequence ID" value="GAA4446014.1"/>
    <property type="molecule type" value="Genomic_DNA"/>
</dbReference>
<comment type="caution">
    <text evidence="10">The sequence shown here is derived from an EMBL/GenBank/DDBJ whole genome shotgun (WGS) entry which is preliminary data.</text>
</comment>
<keyword evidence="5" id="KW-0378">Hydrolase</keyword>
<evidence type="ECO:0000313" key="10">
    <source>
        <dbReference type="EMBL" id="GAA4446014.1"/>
    </source>
</evidence>
<name>A0ABP8MAS0_9BACT</name>
<dbReference type="InterPro" id="IPR017850">
    <property type="entry name" value="Alkaline_phosphatase_core_sf"/>
</dbReference>
<feature type="domain" description="Sulfatase N-terminal" evidence="9">
    <location>
        <begin position="35"/>
        <end position="353"/>
    </location>
</feature>
<evidence type="ECO:0000259" key="9">
    <source>
        <dbReference type="Pfam" id="PF00884"/>
    </source>
</evidence>
<keyword evidence="3" id="KW-0479">Metal-binding</keyword>
<organism evidence="10 11">
    <name type="scientific">Novipirellula rosea</name>
    <dbReference type="NCBI Taxonomy" id="1031540"/>
    <lineage>
        <taxon>Bacteria</taxon>
        <taxon>Pseudomonadati</taxon>
        <taxon>Planctomycetota</taxon>
        <taxon>Planctomycetia</taxon>
        <taxon>Pirellulales</taxon>
        <taxon>Pirellulaceae</taxon>
        <taxon>Novipirellula</taxon>
    </lineage>
</organism>
<evidence type="ECO:0000313" key="11">
    <source>
        <dbReference type="Proteomes" id="UP001500840"/>
    </source>
</evidence>
<feature type="compositionally biased region" description="Basic residues" evidence="7">
    <location>
        <begin position="485"/>
        <end position="497"/>
    </location>
</feature>
<dbReference type="InterPro" id="IPR050738">
    <property type="entry name" value="Sulfatase"/>
</dbReference>
<dbReference type="PANTHER" id="PTHR42693:SF42">
    <property type="entry name" value="ARYLSULFATASE G"/>
    <property type="match status" value="1"/>
</dbReference>
<keyword evidence="4 8" id="KW-0732">Signal</keyword>
<feature type="region of interest" description="Disordered" evidence="7">
    <location>
        <begin position="460"/>
        <end position="497"/>
    </location>
</feature>
<sequence length="497" mass="53662">MRLMKKLCVFAPLRETFLLLSSLVCAASSAAAERPNIVFMMSDDQAWNGLSVPMHPDLEWSKSSIVDTPNLEKLAAQGMRFSAAYAPASVCSPTRISLQTGRSPAAMHWTKASSSVTAADGYKMIGPRNIREIDRKDVTIGELLRDAGYATAHYGKWHINGGGPAAHGYDEGDGEIGNEYAHQYGDPNPADIFGMAKRTVAFMEKNKQANKPFFIQMSWHALHAPQNAMKETLAKYAQRMNTSVEEKRVGSAAIAENLDTGVGMVVDAIDRLGLADNTFVIYMSDNGSGGGGGGKGGKGGARGGLAGGKGGVWEGGIRSPMIIRGPGIPADSWCHERVVGYDFYPTYCEWAGIPRSKLPPGIEGGSIAGLLDNGTGTVKRPREEMVFHFPHYQGGDGPHSALYLGNHKLMKFYEDGRLALFDMNTDISEQNDLSKQLPQKAKELDGLLVKYLDDVDAQMAIPNPQYDPNQAPVARKGGGGGNKTNKTKKPTPNRKKK</sequence>
<reference evidence="11" key="1">
    <citation type="journal article" date="2019" name="Int. J. Syst. Evol. Microbiol.">
        <title>The Global Catalogue of Microorganisms (GCM) 10K type strain sequencing project: providing services to taxonomists for standard genome sequencing and annotation.</title>
        <authorList>
            <consortium name="The Broad Institute Genomics Platform"/>
            <consortium name="The Broad Institute Genome Sequencing Center for Infectious Disease"/>
            <person name="Wu L."/>
            <person name="Ma J."/>
        </authorList>
    </citation>
    <scope>NUCLEOTIDE SEQUENCE [LARGE SCALE GENOMIC DNA]</scope>
    <source>
        <strain evidence="11">JCM 17759</strain>
    </source>
</reference>
<feature type="chain" id="PRO_5045982255" evidence="8">
    <location>
        <begin position="27"/>
        <end position="497"/>
    </location>
</feature>
<dbReference type="Gene3D" id="3.40.720.10">
    <property type="entry name" value="Alkaline Phosphatase, subunit A"/>
    <property type="match status" value="1"/>
</dbReference>
<dbReference type="Pfam" id="PF00884">
    <property type="entry name" value="Sulfatase"/>
    <property type="match status" value="1"/>
</dbReference>
<evidence type="ECO:0000256" key="8">
    <source>
        <dbReference type="SAM" id="SignalP"/>
    </source>
</evidence>
<dbReference type="Proteomes" id="UP001500840">
    <property type="component" value="Unassembled WGS sequence"/>
</dbReference>
<evidence type="ECO:0000256" key="4">
    <source>
        <dbReference type="ARBA" id="ARBA00022729"/>
    </source>
</evidence>
<evidence type="ECO:0000256" key="6">
    <source>
        <dbReference type="ARBA" id="ARBA00022837"/>
    </source>
</evidence>
<evidence type="ECO:0000256" key="5">
    <source>
        <dbReference type="ARBA" id="ARBA00022801"/>
    </source>
</evidence>
<dbReference type="SUPFAM" id="SSF53649">
    <property type="entry name" value="Alkaline phosphatase-like"/>
    <property type="match status" value="1"/>
</dbReference>
<evidence type="ECO:0000256" key="3">
    <source>
        <dbReference type="ARBA" id="ARBA00022723"/>
    </source>
</evidence>
<comment type="cofactor">
    <cofactor evidence="1">
        <name>Ca(2+)</name>
        <dbReference type="ChEBI" id="CHEBI:29108"/>
    </cofactor>
</comment>
<dbReference type="PANTHER" id="PTHR42693">
    <property type="entry name" value="ARYLSULFATASE FAMILY MEMBER"/>
    <property type="match status" value="1"/>
</dbReference>
<comment type="similarity">
    <text evidence="2">Belongs to the sulfatase family.</text>
</comment>
<feature type="signal peptide" evidence="8">
    <location>
        <begin position="1"/>
        <end position="26"/>
    </location>
</feature>
<dbReference type="Gene3D" id="3.30.1120.10">
    <property type="match status" value="1"/>
</dbReference>
<keyword evidence="6" id="KW-0106">Calcium</keyword>